<feature type="region of interest" description="Disordered" evidence="2">
    <location>
        <begin position="353"/>
        <end position="377"/>
    </location>
</feature>
<dbReference type="PRINTS" id="PR00891">
    <property type="entry name" value="RABGDIREP"/>
</dbReference>
<comment type="similarity">
    <text evidence="1">Belongs to the Rab GDI family.</text>
</comment>
<dbReference type="Pfam" id="PF00996">
    <property type="entry name" value="GDI"/>
    <property type="match status" value="2"/>
</dbReference>
<feature type="region of interest" description="Disordered" evidence="2">
    <location>
        <begin position="532"/>
        <end position="601"/>
    </location>
</feature>
<dbReference type="eggNOG" id="KOG4405">
    <property type="taxonomic scope" value="Eukaryota"/>
</dbReference>
<organism evidence="3 4">
    <name type="scientific">Sporisorium reilianum (strain SRZ2)</name>
    <name type="common">Maize head smut fungus</name>
    <dbReference type="NCBI Taxonomy" id="999809"/>
    <lineage>
        <taxon>Eukaryota</taxon>
        <taxon>Fungi</taxon>
        <taxon>Dikarya</taxon>
        <taxon>Basidiomycota</taxon>
        <taxon>Ustilaginomycotina</taxon>
        <taxon>Ustilaginomycetes</taxon>
        <taxon>Ustilaginales</taxon>
        <taxon>Ustilaginaceae</taxon>
        <taxon>Sporisorium</taxon>
    </lineage>
</organism>
<name>E7A3A6_SPORE</name>
<evidence type="ECO:0000313" key="3">
    <source>
        <dbReference type="EMBL" id="CBQ74029.1"/>
    </source>
</evidence>
<dbReference type="GO" id="GO:0016740">
    <property type="term" value="F:transferase activity"/>
    <property type="evidence" value="ECO:0007669"/>
    <property type="project" value="UniProtKB-KW"/>
</dbReference>
<evidence type="ECO:0000256" key="1">
    <source>
        <dbReference type="ARBA" id="ARBA00005593"/>
    </source>
</evidence>
<dbReference type="EMBL" id="FQ311474">
    <property type="protein sequence ID" value="CBQ74029.1"/>
    <property type="molecule type" value="Genomic_DNA"/>
</dbReference>
<dbReference type="VEuPathDB" id="FungiDB:sr14561"/>
<protein>
    <submittedName>
        <fullName evidence="3">Related to Rab proteins geranylgeranyltransferase component A 2</fullName>
    </submittedName>
</protein>
<dbReference type="InterPro" id="IPR018203">
    <property type="entry name" value="GDP_dissociation_inhibitor"/>
</dbReference>
<dbReference type="Gene3D" id="1.10.405.10">
    <property type="entry name" value="Guanine Nucleotide Dissociation Inhibitor, domain 1"/>
    <property type="match status" value="1"/>
</dbReference>
<dbReference type="GO" id="GO:0016192">
    <property type="term" value="P:vesicle-mediated transport"/>
    <property type="evidence" value="ECO:0007669"/>
    <property type="project" value="TreeGrafter"/>
</dbReference>
<dbReference type="GO" id="GO:0005968">
    <property type="term" value="C:Rab-protein geranylgeranyltransferase complex"/>
    <property type="evidence" value="ECO:0007669"/>
    <property type="project" value="TreeGrafter"/>
</dbReference>
<dbReference type="Gene3D" id="3.30.519.10">
    <property type="entry name" value="Guanine Nucleotide Dissociation Inhibitor, domain 2"/>
    <property type="match status" value="1"/>
</dbReference>
<dbReference type="AlphaFoldDB" id="E7A3A6"/>
<dbReference type="Gene3D" id="3.50.50.60">
    <property type="entry name" value="FAD/NAD(P)-binding domain"/>
    <property type="match status" value="1"/>
</dbReference>
<sequence length="601" mass="64522">MSLDQTHYDVAIFSTGLTQSIVSAALASAGLSVIHIDKNDYYADQWASLTLSELLQWAQSLGSTARIEDVNLSFPSSSKADDQAPLQLPDSLASLDRHYAISLAPTLLPATGPSIDCLIRSKVSSYATFRLLERTCVASTSTTTTLTSVPASKEDIFKTKTLSLVAKRKLMKLLMYIGTEDWHSNLAQHPETAQRPFVEYLADAHKMSPELVDAVAYGVCLCATPTETTEAAMARAKAHMQSVGRYGNSAYLVGQYGGAGELAQGYCRAAAVKGGMFILAHEITSAKRDAEDTRWEIAIDGIEGTVTADHVVGSDEVLQQLGIAGDPSSGCEKVVLYRAVLVLDRPIRFAVPSSNDAPSDATSDSAPSADLPPETGLVVFPPGSIGNNTNTVTVLMMGEGTFSCPKGQYVYYIQTEASDHDTRTAQEALQPVVDQVIALTSEAAATPPLLQLTYRQLVPLPAASTAPHLSSIPFPPSSTHEPVTSISGLADAAVHQAEKVYYDILAARAPADQCGSTHAEKLQWIHETLERQRVERRRRKRRDPAEFQGRGGRGVDDGVTRSVDDKEQREEEAQGQVVGFFESSVGDGGDDDEDDDDGAEA</sequence>
<evidence type="ECO:0000313" key="4">
    <source>
        <dbReference type="Proteomes" id="UP000008867"/>
    </source>
</evidence>
<proteinExistence type="inferred from homology"/>
<dbReference type="PANTHER" id="PTHR11787:SF4">
    <property type="entry name" value="CHM, RAB ESCORT PROTEIN 1"/>
    <property type="match status" value="1"/>
</dbReference>
<feature type="compositionally biased region" description="Basic and acidic residues" evidence="2">
    <location>
        <begin position="553"/>
        <end position="572"/>
    </location>
</feature>
<dbReference type="Proteomes" id="UP000008867">
    <property type="component" value="Chromosome 9"/>
</dbReference>
<dbReference type="InterPro" id="IPR036188">
    <property type="entry name" value="FAD/NAD-bd_sf"/>
</dbReference>
<gene>
    <name evidence="3" type="ORF">sr14561</name>
</gene>
<dbReference type="HOGENOM" id="CLU_021695_3_0_1"/>
<dbReference type="OrthoDB" id="9446342at2759"/>
<evidence type="ECO:0000256" key="2">
    <source>
        <dbReference type="SAM" id="MobiDB-lite"/>
    </source>
</evidence>
<accession>E7A3A6</accession>
<feature type="compositionally biased region" description="Acidic residues" evidence="2">
    <location>
        <begin position="588"/>
        <end position="601"/>
    </location>
</feature>
<reference evidence="3 4" key="1">
    <citation type="journal article" date="2010" name="Science">
        <title>Pathogenicity determinants in smut fungi revealed by genome comparison.</title>
        <authorList>
            <person name="Schirawski J."/>
            <person name="Mannhaupt G."/>
            <person name="Muench K."/>
            <person name="Brefort T."/>
            <person name="Schipper K."/>
            <person name="Doehlemann G."/>
            <person name="Di Stasio M."/>
            <person name="Roessel N."/>
            <person name="Mendoza-Mendoza A."/>
            <person name="Pester D."/>
            <person name="Mueller O."/>
            <person name="Winterberg B."/>
            <person name="Meyer E."/>
            <person name="Ghareeb H."/>
            <person name="Wollenberg T."/>
            <person name="Muensterkoetter M."/>
            <person name="Wong P."/>
            <person name="Walter M."/>
            <person name="Stukenbrock E."/>
            <person name="Gueldener U."/>
            <person name="Kahmann R."/>
        </authorList>
    </citation>
    <scope>NUCLEOTIDE SEQUENCE [LARGE SCALE GENOMIC DNA]</scope>
    <source>
        <strain evidence="4">SRZ2</strain>
    </source>
</reference>
<feature type="compositionally biased region" description="Low complexity" evidence="2">
    <location>
        <begin position="353"/>
        <end position="373"/>
    </location>
</feature>
<dbReference type="GO" id="GO:0005829">
    <property type="term" value="C:cytosol"/>
    <property type="evidence" value="ECO:0007669"/>
    <property type="project" value="TreeGrafter"/>
</dbReference>
<dbReference type="GO" id="GO:0005092">
    <property type="term" value="F:GDP-dissociation inhibitor activity"/>
    <property type="evidence" value="ECO:0007669"/>
    <property type="project" value="InterPro"/>
</dbReference>
<keyword evidence="3" id="KW-0808">Transferase</keyword>
<keyword evidence="4" id="KW-1185">Reference proteome</keyword>
<dbReference type="GO" id="GO:0005634">
    <property type="term" value="C:nucleus"/>
    <property type="evidence" value="ECO:0007669"/>
    <property type="project" value="TreeGrafter"/>
</dbReference>
<dbReference type="PANTHER" id="PTHR11787">
    <property type="entry name" value="RAB GDP-DISSOCIATION INHIBITOR"/>
    <property type="match status" value="1"/>
</dbReference>
<dbReference type="SUPFAM" id="SSF51905">
    <property type="entry name" value="FAD/NAD(P)-binding domain"/>
    <property type="match status" value="1"/>
</dbReference>
<dbReference type="GO" id="GO:0007264">
    <property type="term" value="P:small GTPase-mediated signal transduction"/>
    <property type="evidence" value="ECO:0007669"/>
    <property type="project" value="InterPro"/>
</dbReference>